<reference evidence="2" key="1">
    <citation type="journal article" date="2020" name="Fungal Divers.">
        <title>Resolving the Mortierellaceae phylogeny through synthesis of multi-gene phylogenetics and phylogenomics.</title>
        <authorList>
            <person name="Vandepol N."/>
            <person name="Liber J."/>
            <person name="Desiro A."/>
            <person name="Na H."/>
            <person name="Kennedy M."/>
            <person name="Barry K."/>
            <person name="Grigoriev I.V."/>
            <person name="Miller A.N."/>
            <person name="O'Donnell K."/>
            <person name="Stajich J.E."/>
            <person name="Bonito G."/>
        </authorList>
    </citation>
    <scope>NUCLEOTIDE SEQUENCE</scope>
    <source>
        <strain evidence="2">KOD1015</strain>
    </source>
</reference>
<feature type="compositionally biased region" description="Acidic residues" evidence="1">
    <location>
        <begin position="600"/>
        <end position="619"/>
    </location>
</feature>
<protein>
    <submittedName>
        <fullName evidence="2">Uncharacterized protein</fullName>
    </submittedName>
</protein>
<dbReference type="Proteomes" id="UP000780801">
    <property type="component" value="Unassembled WGS sequence"/>
</dbReference>
<gene>
    <name evidence="2" type="ORF">BGW38_002213</name>
</gene>
<keyword evidence="3" id="KW-1185">Reference proteome</keyword>
<name>A0A9P6KD20_9FUNG</name>
<feature type="compositionally biased region" description="Low complexity" evidence="1">
    <location>
        <begin position="241"/>
        <end position="254"/>
    </location>
</feature>
<evidence type="ECO:0000313" key="3">
    <source>
        <dbReference type="Proteomes" id="UP000780801"/>
    </source>
</evidence>
<accession>A0A9P6KD20</accession>
<feature type="compositionally biased region" description="Basic and acidic residues" evidence="1">
    <location>
        <begin position="583"/>
        <end position="599"/>
    </location>
</feature>
<feature type="compositionally biased region" description="Basic and acidic residues" evidence="1">
    <location>
        <begin position="1"/>
        <end position="16"/>
    </location>
</feature>
<dbReference type="InterPro" id="IPR015943">
    <property type="entry name" value="WD40/YVTN_repeat-like_dom_sf"/>
</dbReference>
<organism evidence="2 3">
    <name type="scientific">Lunasporangiospora selenospora</name>
    <dbReference type="NCBI Taxonomy" id="979761"/>
    <lineage>
        <taxon>Eukaryota</taxon>
        <taxon>Fungi</taxon>
        <taxon>Fungi incertae sedis</taxon>
        <taxon>Mucoromycota</taxon>
        <taxon>Mortierellomycotina</taxon>
        <taxon>Mortierellomycetes</taxon>
        <taxon>Mortierellales</taxon>
        <taxon>Mortierellaceae</taxon>
        <taxon>Lunasporangiospora</taxon>
    </lineage>
</organism>
<evidence type="ECO:0000313" key="2">
    <source>
        <dbReference type="EMBL" id="KAF9580944.1"/>
    </source>
</evidence>
<feature type="region of interest" description="Disordered" evidence="1">
    <location>
        <begin position="1"/>
        <end position="105"/>
    </location>
</feature>
<evidence type="ECO:0000256" key="1">
    <source>
        <dbReference type="SAM" id="MobiDB-lite"/>
    </source>
</evidence>
<proteinExistence type="predicted"/>
<dbReference type="OrthoDB" id="418169at2759"/>
<feature type="region of interest" description="Disordered" evidence="1">
    <location>
        <begin position="583"/>
        <end position="662"/>
    </location>
</feature>
<feature type="compositionally biased region" description="Basic and acidic residues" evidence="1">
    <location>
        <begin position="229"/>
        <end position="240"/>
    </location>
</feature>
<feature type="region of interest" description="Disordered" evidence="1">
    <location>
        <begin position="221"/>
        <end position="261"/>
    </location>
</feature>
<feature type="compositionally biased region" description="Acidic residues" evidence="1">
    <location>
        <begin position="88"/>
        <end position="105"/>
    </location>
</feature>
<dbReference type="Gene3D" id="2.130.10.10">
    <property type="entry name" value="YVTN repeat-like/Quinoprotein amine dehydrogenase"/>
    <property type="match status" value="1"/>
</dbReference>
<feature type="region of interest" description="Disordered" evidence="1">
    <location>
        <begin position="147"/>
        <end position="171"/>
    </location>
</feature>
<dbReference type="AlphaFoldDB" id="A0A9P6KD20"/>
<sequence>MESDHTNQDRSSKSTDAEITVGQAAGSSSTNNNNGIPLSQQAVAEQSADDASSAWETESDSSTGPSNINHPNLNYTDPHDIHNNSYDSFDDDMYDDDDFDGEYDDDFDEDFDAFDEFGGFDETLLPNLFTASDSFFNIERLTPSVRANRRPDRAADDPDDDIMSEFSGDEKYEPKEFDMRDEDGQGSADMFDFDPMEHISTSPTSNAYLTESMRQLMIKLSHGRRARERKLGVQRQRENSNESAAGSSATTEGAQQESLPKSGHYLSKLMVRGRDYPQELAFSPAISFHYQCANSLVVSPSNMAVHDDVYTIHHRAIYRCGIPDPTIITTDYDLYVNSRIDKTKPRTSEYTLFTRKSEPLTTFKATKYLKSSVHRFDHIMPSGSYVDLDDYDGPLCVAHRFGYLAHGTDEGYLVVYCTDCGDEVPEQIYYDELLAGSRRVMINSIQIVRWPRYGEHKTHRDKTDAGIDIDADMMDDKDEDDLDPDELRDGYPSPYGQFDHYMVVTANEKGLFIVSLPDHLHPKSSYEIPEHDFKFRAERHTWIRTGFQRESLNDAKVSPNGQWIAIVGDTQRVWTIEVRHVPETEEQRKEREKEEHEIMVEELETDSEYATENSSEEENDISKDARMATDGQGRWKRQRGAPDTDEEKSHPGATESGSAGSTKSSYAIDFHPTLENLFACANWYGFVHVVDISGCCIGDLDLVPTNVRYDGRATQEPGLKGCEGPHYEEKHDILMLSFRGQLNQSLRILDSIRGLGWSTDGRHLYVSTLRRVLKYALAHEQLRVPSLFELCAIKVREWKEQQWVKQPYPILGSEVQATGKGNSTLLAGKDTSIKRKRLISKASDPIAKAWPFVPLDTKRQIWGNLYHLRSHNE</sequence>
<feature type="compositionally biased region" description="Polar residues" evidence="1">
    <location>
        <begin position="54"/>
        <end position="75"/>
    </location>
</feature>
<feature type="compositionally biased region" description="Polar residues" evidence="1">
    <location>
        <begin position="35"/>
        <end position="44"/>
    </location>
</feature>
<comment type="caution">
    <text evidence="2">The sequence shown here is derived from an EMBL/GenBank/DDBJ whole genome shotgun (WGS) entry which is preliminary data.</text>
</comment>
<dbReference type="SUPFAM" id="SSF82171">
    <property type="entry name" value="DPP6 N-terminal domain-like"/>
    <property type="match status" value="1"/>
</dbReference>
<dbReference type="EMBL" id="JAABOA010001758">
    <property type="protein sequence ID" value="KAF9580944.1"/>
    <property type="molecule type" value="Genomic_DNA"/>
</dbReference>